<evidence type="ECO:0000256" key="7">
    <source>
        <dbReference type="SAM" id="MobiDB-lite"/>
    </source>
</evidence>
<feature type="compositionally biased region" description="Polar residues" evidence="7">
    <location>
        <begin position="1333"/>
        <end position="1347"/>
    </location>
</feature>
<accession>A0A0N0DTS7</accession>
<feature type="region of interest" description="Disordered" evidence="7">
    <location>
        <begin position="1284"/>
        <end position="1364"/>
    </location>
</feature>
<feature type="region of interest" description="Disordered" evidence="7">
    <location>
        <begin position="253"/>
        <end position="287"/>
    </location>
</feature>
<dbReference type="PANTHER" id="PTHR48182">
    <property type="entry name" value="PROTEIN SERAC1"/>
    <property type="match status" value="1"/>
</dbReference>
<comment type="caution">
    <text evidence="8">The sequence shown here is derived from an EMBL/GenBank/DDBJ whole genome shotgun (WGS) entry which is preliminary data.</text>
</comment>
<dbReference type="GeneID" id="26906983"/>
<evidence type="ECO:0000256" key="3">
    <source>
        <dbReference type="ARBA" id="ARBA00004370"/>
    </source>
</evidence>
<dbReference type="InterPro" id="IPR029058">
    <property type="entry name" value="AB_hydrolase_fold"/>
</dbReference>
<feature type="region of interest" description="Disordered" evidence="7">
    <location>
        <begin position="848"/>
        <end position="876"/>
    </location>
</feature>
<proteinExistence type="predicted"/>
<evidence type="ECO:0008006" key="10">
    <source>
        <dbReference type="Google" id="ProtNLM"/>
    </source>
</evidence>
<feature type="compositionally biased region" description="Basic and acidic residues" evidence="7">
    <location>
        <begin position="180"/>
        <end position="197"/>
    </location>
</feature>
<feature type="compositionally biased region" description="Low complexity" evidence="7">
    <location>
        <begin position="1457"/>
        <end position="1476"/>
    </location>
</feature>
<feature type="compositionally biased region" description="Basic and acidic residues" evidence="7">
    <location>
        <begin position="153"/>
        <end position="162"/>
    </location>
</feature>
<keyword evidence="6" id="KW-0472">Membrane</keyword>
<evidence type="ECO:0000256" key="2">
    <source>
        <dbReference type="ARBA" id="ARBA00004240"/>
    </source>
</evidence>
<feature type="compositionally biased region" description="Low complexity" evidence="7">
    <location>
        <begin position="136"/>
        <end position="149"/>
    </location>
</feature>
<gene>
    <name evidence="8" type="ORF">ABB37_06697</name>
</gene>
<feature type="region of interest" description="Disordered" evidence="7">
    <location>
        <begin position="1453"/>
        <end position="1481"/>
    </location>
</feature>
<keyword evidence="9" id="KW-1185">Reference proteome</keyword>
<dbReference type="EMBL" id="LGTL01000015">
    <property type="protein sequence ID" value="KPA77918.1"/>
    <property type="molecule type" value="Genomic_DNA"/>
</dbReference>
<evidence type="ECO:0000256" key="5">
    <source>
        <dbReference type="ARBA" id="ARBA00023128"/>
    </source>
</evidence>
<dbReference type="Gene3D" id="3.40.50.1820">
    <property type="entry name" value="alpha/beta hydrolase"/>
    <property type="match status" value="1"/>
</dbReference>
<dbReference type="PANTHER" id="PTHR48182:SF2">
    <property type="entry name" value="PROTEIN SERAC1"/>
    <property type="match status" value="1"/>
</dbReference>
<evidence type="ECO:0000256" key="1">
    <source>
        <dbReference type="ARBA" id="ARBA00004173"/>
    </source>
</evidence>
<feature type="region of interest" description="Disordered" evidence="7">
    <location>
        <begin position="120"/>
        <end position="203"/>
    </location>
</feature>
<evidence type="ECO:0000256" key="6">
    <source>
        <dbReference type="ARBA" id="ARBA00023136"/>
    </source>
</evidence>
<dbReference type="GO" id="GO:0016020">
    <property type="term" value="C:membrane"/>
    <property type="evidence" value="ECO:0007669"/>
    <property type="project" value="UniProtKB-SubCell"/>
</dbReference>
<organism evidence="8 9">
    <name type="scientific">Leptomonas pyrrhocoris</name>
    <name type="common">Firebug parasite</name>
    <dbReference type="NCBI Taxonomy" id="157538"/>
    <lineage>
        <taxon>Eukaryota</taxon>
        <taxon>Discoba</taxon>
        <taxon>Euglenozoa</taxon>
        <taxon>Kinetoplastea</taxon>
        <taxon>Metakinetoplastina</taxon>
        <taxon>Trypanosomatida</taxon>
        <taxon>Trypanosomatidae</taxon>
        <taxon>Leishmaniinae</taxon>
        <taxon>Leptomonas</taxon>
    </lineage>
</organism>
<feature type="compositionally biased region" description="Basic and acidic residues" evidence="7">
    <location>
        <begin position="273"/>
        <end position="287"/>
    </location>
</feature>
<keyword evidence="5" id="KW-0496">Mitochondrion</keyword>
<evidence type="ECO:0000313" key="8">
    <source>
        <dbReference type="EMBL" id="KPA77918.1"/>
    </source>
</evidence>
<keyword evidence="4" id="KW-0256">Endoplasmic reticulum</keyword>
<name>A0A0N0DTS7_LEPPY</name>
<sequence length="2016" mass="217657">MEFNREGLEEFFSDGVLNPATTSEPYLQNSPKFKEVTNRVFLLHEPDPAAFPNGPDFDIVLLHGIGSDEFKCWTNAQGIVWPAVFFPQDFPMARVLTVGYAHALFNWKVDARKDAGTPAKPLLPLSSSTEQPADGSVSPSSASSQPSLTEESDPLRHIKSLADRVGQSARESASTLTPKEVSEWWTRESEPRHRGEEQTSQTLLKTTVDTAAAKEEDLLVGGASTTQAKQNQYAGNTLFQLLTSIRDSTGSLVAAEDESSAGNLSGSTPEADEAAKDKAEKPSRDIRSLQNMRVVAAELAERLGSPEVGVGQRPVVFLVHSMGGLMLKQMLISLFEAARLAPPSAAALSLATDFSAAERTTQAVAVSRSCAAVQKANVLLRAVRGVVFYGTPHFGSAVASVITGLQKYYQGLGGLTPTSVVTGLGDHNKHELMRLNDRFFDVIERVGGEPAVGSLGSVLTTSQSDTTVRNYVAAMESSLTLEPSTWTASSSSTMSSAESGDRARGTVWIVSFGETKKLNGLVRVVDPESANPAPDDPRYPFYLVNADHGEICRPLTKMSPSYAIVYGMLDRMQQRGRLKWQHGQALPASLFGGIPAPTPSGSPGETTKSSAIEKMGDSYESGWSVLFDPSRLMSRISGRKEDGPAAPPVAPSSVYARSCTGNQRCLRALQQGLGETRLALPVLEAALADLHQLLHRFFGVAIPPQLDSIFLLAADVMDFVTRFYEREALTLQTCGSEGEAADSCPDGHPLVDEMVSFRVPLQLLIYWARQAADLLRVFELSQQERAIGIDATSGASPTAAKWESNLSMHSGSRDLRELGELEQSVGVVQEEWEAFRRYVSLRHRASSTSTTVRATQSDGRSRRPKHQNKFSDRAEEPADLVAREHIAVLFFARAIRTIVSQHLHDGGALGGLLGAYLRSAILQIRGSEKQLSPVHLEHDPWAVIEYSGSTNAESVVALVIEGLELSITQSSALQSSSVLMDTSGSGVELTPGAELRAAVPALTATSSVLLGCFALYVDGMHRLDGGARWPRAARHFQLAVSSLKADLQVRGRLLRAASRTMQREGLVPGSRQDSGEDSRGAEKDWWRTAWALTTSNAEDAAKQAGGSSASSSSSTAAGAIAAAFTDNRQAHVAKLDDGLFLFATQLVAESCRCSLLIRACRARQTLVVGAYSLPSVEAGERTLWRNAGFDQPEEMAGDQNATTDDPVDDLVRSVEAAQEVYLRTSQILRGVFALSDTETPFALEGCGADRRGAEEKDEGVLWSAEKSMKVQLRDAVKRILSELDEDEGEAAESNKSAEPQRNKEDKLSKKAGEAPQILSWTSRASVAKRQEKQSNALVKSSTKSTAVGPSAAVSATKKSPKNSLATRITNSLSKAWEAVRSGGASVETPEHFAYTAMVLWWMVEWEAAEVFNNAASVSLQTEKKAAATSSSASTSHANLQTLFTTMEARQQRRREVTTNASKAATKTSVASAAAEPSPAPRVKEAEKWVRQFWSNANAAIRCRWMTLRGGEEFLRSVHSELLADRDTLKHIFTSTSVDQLREMQVTLVPPAALMQLDGEGGTQLGIPSSLLDAVQHDNTSAALRCWLGHCYAAHRVGSPDTAHAYLQVIRNDYAAHKEYTPTAEVGLAWSHIHNVPCRFSQLWRATPETNAPAPRASPGGVSAAHLTRGGNCVDVRTTASLLGFRPTGVVDTSALFSVPPHLVQFCHDAVVHHAHAVQDYRKLRSTSQSPFDPVALAHSLSLAPPSVHARSLRHLQLAEEGFQRALRADPANVGALCGLGRLRCLSVSSSLSSCGVHEGATSLSMSTALHPPCSHGVVGATSTEAVDFFAAALNSAAATAHTRLPPESDSAARRASPENCAHAMDHVWLSYAAYWMSEEARRVRMSGGGPTRPLNSNHQHVSASAAWLLKSLRYYPRNDWALTSLGLSYLRDASTQPPTPRASRENETLAPCGIRKEDELELLKLRGLTLLQRALTINPANMWALWGVGTYGVSTPNRTTCQQLLRSLVLKNIPRV</sequence>
<dbReference type="GO" id="GO:0005739">
    <property type="term" value="C:mitochondrion"/>
    <property type="evidence" value="ECO:0007669"/>
    <property type="project" value="UniProtKB-SubCell"/>
</dbReference>
<protein>
    <recommendedName>
        <fullName evidence="10">DUF676 domain-containing protein</fullName>
    </recommendedName>
</protein>
<dbReference type="OMA" id="RNDWALT"/>
<evidence type="ECO:0000256" key="4">
    <source>
        <dbReference type="ARBA" id="ARBA00022824"/>
    </source>
</evidence>
<dbReference type="SUPFAM" id="SSF53474">
    <property type="entry name" value="alpha/beta-Hydrolases"/>
    <property type="match status" value="1"/>
</dbReference>
<dbReference type="InterPro" id="IPR052374">
    <property type="entry name" value="SERAC1"/>
</dbReference>
<dbReference type="VEuPathDB" id="TriTrypDB:LpyrH10_15_1070"/>
<reference evidence="8 9" key="1">
    <citation type="submission" date="2015-07" db="EMBL/GenBank/DDBJ databases">
        <title>High-quality genome of monoxenous trypanosomatid Leptomonas pyrrhocoris.</title>
        <authorList>
            <person name="Flegontov P."/>
            <person name="Butenko A."/>
            <person name="Firsov S."/>
            <person name="Vlcek C."/>
            <person name="Logacheva M.D."/>
            <person name="Field M."/>
            <person name="Filatov D."/>
            <person name="Flegontova O."/>
            <person name="Gerasimov E."/>
            <person name="Jackson A.P."/>
            <person name="Kelly S."/>
            <person name="Opperdoes F."/>
            <person name="O'Reilly A."/>
            <person name="Votypka J."/>
            <person name="Yurchenko V."/>
            <person name="Lukes J."/>
        </authorList>
    </citation>
    <scope>NUCLEOTIDE SEQUENCE [LARGE SCALE GENOMIC DNA]</scope>
    <source>
        <strain evidence="8">H10</strain>
    </source>
</reference>
<dbReference type="OrthoDB" id="5086500at2759"/>
<comment type="subcellular location">
    <subcellularLocation>
        <location evidence="2">Endoplasmic reticulum</location>
    </subcellularLocation>
    <subcellularLocation>
        <location evidence="3">Membrane</location>
    </subcellularLocation>
    <subcellularLocation>
        <location evidence="1">Mitochondrion</location>
    </subcellularLocation>
</comment>
<feature type="compositionally biased region" description="Basic and acidic residues" evidence="7">
    <location>
        <begin position="1298"/>
        <end position="1312"/>
    </location>
</feature>
<dbReference type="RefSeq" id="XP_015656357.1">
    <property type="nucleotide sequence ID" value="XM_015805064.1"/>
</dbReference>
<dbReference type="GO" id="GO:0005783">
    <property type="term" value="C:endoplasmic reticulum"/>
    <property type="evidence" value="ECO:0007669"/>
    <property type="project" value="UniProtKB-SubCell"/>
</dbReference>
<dbReference type="Proteomes" id="UP000037923">
    <property type="component" value="Unassembled WGS sequence"/>
</dbReference>
<evidence type="ECO:0000313" key="9">
    <source>
        <dbReference type="Proteomes" id="UP000037923"/>
    </source>
</evidence>